<feature type="non-terminal residue" evidence="2">
    <location>
        <position position="1"/>
    </location>
</feature>
<proteinExistence type="predicted"/>
<comment type="caution">
    <text evidence="2">The sequence shown here is derived from an EMBL/GenBank/DDBJ whole genome shotgun (WGS) entry which is preliminary data.</text>
</comment>
<gene>
    <name evidence="2" type="ORF">HK15_02545</name>
</gene>
<evidence type="ECO:0000313" key="3">
    <source>
        <dbReference type="Proteomes" id="UP000194999"/>
    </source>
</evidence>
<reference evidence="2 3" key="1">
    <citation type="submission" date="2014-06" db="EMBL/GenBank/DDBJ databases">
        <authorList>
            <person name="Ju J."/>
            <person name="Zhang J."/>
        </authorList>
    </citation>
    <scope>NUCLEOTIDE SEQUENCE [LARGE SCALE GENOMIC DNA]</scope>
    <source>
        <strain evidence="2">DmW_048</strain>
    </source>
</reference>
<dbReference type="Proteomes" id="UP000194999">
    <property type="component" value="Unassembled WGS sequence"/>
</dbReference>
<protein>
    <submittedName>
        <fullName evidence="2">Conjugal transfer protein TraA</fullName>
    </submittedName>
</protein>
<name>A0A252AZI4_9PROT</name>
<feature type="compositionally biased region" description="Basic and acidic residues" evidence="1">
    <location>
        <begin position="36"/>
        <end position="85"/>
    </location>
</feature>
<evidence type="ECO:0000313" key="2">
    <source>
        <dbReference type="EMBL" id="OUI97522.1"/>
    </source>
</evidence>
<dbReference type="AlphaFoldDB" id="A0A252AZI4"/>
<feature type="region of interest" description="Disordered" evidence="1">
    <location>
        <begin position="34"/>
        <end position="85"/>
    </location>
</feature>
<sequence>KLIGAAEQAITIATSAAKEVVDWFSSLAQSVGSATIEKEQKERAEKEARERQKAREKAKEQEAYRKRLQEISGRLQKDKGLGRGR</sequence>
<accession>A0A252AZI4</accession>
<organism evidence="2 3">
    <name type="scientific">Acetobacter orientalis</name>
    <dbReference type="NCBI Taxonomy" id="146474"/>
    <lineage>
        <taxon>Bacteria</taxon>
        <taxon>Pseudomonadati</taxon>
        <taxon>Pseudomonadota</taxon>
        <taxon>Alphaproteobacteria</taxon>
        <taxon>Acetobacterales</taxon>
        <taxon>Acetobacteraceae</taxon>
        <taxon>Acetobacter</taxon>
    </lineage>
</organism>
<dbReference type="EMBL" id="JOOY01000143">
    <property type="protein sequence ID" value="OUI97522.1"/>
    <property type="molecule type" value="Genomic_DNA"/>
</dbReference>
<evidence type="ECO:0000256" key="1">
    <source>
        <dbReference type="SAM" id="MobiDB-lite"/>
    </source>
</evidence>